<dbReference type="EMBL" id="JAGEPF010000033">
    <property type="protein sequence ID" value="MBO2464208.1"/>
    <property type="molecule type" value="Genomic_DNA"/>
</dbReference>
<keyword evidence="2" id="KW-1185">Reference proteome</keyword>
<dbReference type="Proteomes" id="UP000680206">
    <property type="component" value="Unassembled WGS sequence"/>
</dbReference>
<reference evidence="1 2" key="1">
    <citation type="submission" date="2021-03" db="EMBL/GenBank/DDBJ databases">
        <title>Actinomadura violae sp. nov., isolated from lichen in Thailand.</title>
        <authorList>
            <person name="Kanchanasin P."/>
            <person name="Saeng-In P."/>
            <person name="Phongsopitanun W."/>
            <person name="Yuki M."/>
            <person name="Kudo T."/>
            <person name="Ohkuma M."/>
            <person name="Tanasupawat S."/>
        </authorList>
    </citation>
    <scope>NUCLEOTIDE SEQUENCE [LARGE SCALE GENOMIC DNA]</scope>
    <source>
        <strain evidence="1 2">LCR2-06</strain>
    </source>
</reference>
<sequence length="261" mass="28770">MPVELELADPEDLWAESCALAMLSVGTPSWGATVRGDGVRTDDVGNGWHGMSWVEGGRAILYGYDVDYSETRHQVPPVDLLAGGPAWLPWEWLARMMRDEHIVQYVYWWDGSTWARTDYPDGLKDGGGGETGRNDQVESSFFAWDDDGGERAEEAFEALIGAARARAVDREAVDGLLRHLDPDAFDIEPTEPFDAEAMLGVAEQAGVRAGSVRPELPAGRGEPADRRVHVIDDPRPWEPFEEGFMTDGIPARLCWSPSLGK</sequence>
<gene>
    <name evidence="1" type="ORF">J4709_42225</name>
</gene>
<dbReference type="RefSeq" id="WP_208250612.1">
    <property type="nucleotide sequence ID" value="NZ_JAGEPF010000033.1"/>
</dbReference>
<name>A0ABS3S629_9ACTN</name>
<evidence type="ECO:0000313" key="2">
    <source>
        <dbReference type="Proteomes" id="UP000680206"/>
    </source>
</evidence>
<comment type="caution">
    <text evidence="1">The sequence shown here is derived from an EMBL/GenBank/DDBJ whole genome shotgun (WGS) entry which is preliminary data.</text>
</comment>
<protein>
    <submittedName>
        <fullName evidence="1">Uncharacterized protein</fullName>
    </submittedName>
</protein>
<accession>A0ABS3S629</accession>
<organism evidence="1 2">
    <name type="scientific">Actinomadura violacea</name>
    <dbReference type="NCBI Taxonomy" id="2819934"/>
    <lineage>
        <taxon>Bacteria</taxon>
        <taxon>Bacillati</taxon>
        <taxon>Actinomycetota</taxon>
        <taxon>Actinomycetes</taxon>
        <taxon>Streptosporangiales</taxon>
        <taxon>Thermomonosporaceae</taxon>
        <taxon>Actinomadura</taxon>
    </lineage>
</organism>
<proteinExistence type="predicted"/>
<evidence type="ECO:0000313" key="1">
    <source>
        <dbReference type="EMBL" id="MBO2464208.1"/>
    </source>
</evidence>